<dbReference type="Pfam" id="PF23602">
    <property type="entry name" value="CS_DNAAF11_C"/>
    <property type="match status" value="1"/>
</dbReference>
<dbReference type="EMBL" id="OVEO01000009">
    <property type="protein sequence ID" value="SPQ98408.1"/>
    <property type="molecule type" value="Genomic_DNA"/>
</dbReference>
<dbReference type="Gene3D" id="3.80.10.10">
    <property type="entry name" value="Ribonuclease Inhibitor"/>
    <property type="match status" value="1"/>
</dbReference>
<accession>A0A0G4J359</accession>
<evidence type="ECO:0000313" key="13">
    <source>
        <dbReference type="Proteomes" id="UP000039324"/>
    </source>
</evidence>
<feature type="region of interest" description="Disordered" evidence="9">
    <location>
        <begin position="371"/>
        <end position="392"/>
    </location>
</feature>
<evidence type="ECO:0000256" key="5">
    <source>
        <dbReference type="ARBA" id="ARBA00022737"/>
    </source>
</evidence>
<comment type="similarity">
    <text evidence="8">Belongs to the tilB family.</text>
</comment>
<comment type="subcellular location">
    <subcellularLocation>
        <location evidence="1">Cell projection</location>
        <location evidence="1">Cilium</location>
    </subcellularLocation>
    <subcellularLocation>
        <location evidence="2">Cytoplasm</location>
    </subcellularLocation>
</comment>
<dbReference type="FunFam" id="3.80.10.10:FF:000052">
    <property type="entry name" value="Leucine rich repeat containing 6"/>
    <property type="match status" value="1"/>
</dbReference>
<evidence type="ECO:0000313" key="11">
    <source>
        <dbReference type="EMBL" id="CEP01784.1"/>
    </source>
</evidence>
<evidence type="ECO:0000256" key="9">
    <source>
        <dbReference type="SAM" id="MobiDB-lite"/>
    </source>
</evidence>
<keyword evidence="5" id="KW-0677">Repeat</keyword>
<proteinExistence type="inferred from homology"/>
<keyword evidence="6" id="KW-0969">Cilium</keyword>
<dbReference type="PROSITE" id="PS51450">
    <property type="entry name" value="LRR"/>
    <property type="match status" value="2"/>
</dbReference>
<evidence type="ECO:0000259" key="10">
    <source>
        <dbReference type="Pfam" id="PF23602"/>
    </source>
</evidence>
<dbReference type="EMBL" id="CDSF01000118">
    <property type="protein sequence ID" value="CEP01784.1"/>
    <property type="molecule type" value="Genomic_DNA"/>
</dbReference>
<dbReference type="Proteomes" id="UP000039324">
    <property type="component" value="Unassembled WGS sequence"/>
</dbReference>
<dbReference type="AlphaFoldDB" id="A0A0G4J359"/>
<dbReference type="PANTHER" id="PTHR18849">
    <property type="entry name" value="LEUCINE RICH REPEAT PROTEIN"/>
    <property type="match status" value="1"/>
</dbReference>
<reference evidence="12 14" key="2">
    <citation type="submission" date="2018-03" db="EMBL/GenBank/DDBJ databases">
        <authorList>
            <person name="Fogelqvist J."/>
        </authorList>
    </citation>
    <scope>NUCLEOTIDE SEQUENCE [LARGE SCALE GENOMIC DNA]</scope>
</reference>
<evidence type="ECO:0000256" key="1">
    <source>
        <dbReference type="ARBA" id="ARBA00004138"/>
    </source>
</evidence>
<organism evidence="11 13">
    <name type="scientific">Plasmodiophora brassicae</name>
    <name type="common">Clubroot disease agent</name>
    <dbReference type="NCBI Taxonomy" id="37360"/>
    <lineage>
        <taxon>Eukaryota</taxon>
        <taxon>Sar</taxon>
        <taxon>Rhizaria</taxon>
        <taxon>Endomyxa</taxon>
        <taxon>Phytomyxea</taxon>
        <taxon>Plasmodiophorida</taxon>
        <taxon>Plasmodiophoridae</taxon>
        <taxon>Plasmodiophora</taxon>
    </lineage>
</organism>
<evidence type="ECO:0000256" key="6">
    <source>
        <dbReference type="ARBA" id="ARBA00023069"/>
    </source>
</evidence>
<dbReference type="OMA" id="WREYLIT"/>
<gene>
    <name evidence="11" type="ORF">PBRA_008726</name>
    <name evidence="12" type="ORF">PLBR_LOCUS5623</name>
</gene>
<dbReference type="Proteomes" id="UP000290189">
    <property type="component" value="Unassembled WGS sequence"/>
</dbReference>
<sequence>MVRITEELVRRRAEHNDGVLHSLREVTLHQFEIERIELLGTLCRHLQILYLQNNLIGRIENLHRLKELEYLNLAVNNVRVIENLDRCENLRKLDLTLNFVGLDALGPSCANLAPCTNLRELYLMGNPCTSFPQWRLYVIGRLPQLESLDGADVTKSERIRARQQYDALQAALDDAIAAEAASNPGASLTQHTPDARTEMYREMAASRDAKHAGRQDGGEFRPPPDPIKAAQQKLSIPEKDRGDGTLPTQRNQGRWSFRIDDDDRAHVTVVVDVPRYLDTSQIDVDPHPLWIQAVIKGKIILLHLPVEVRPDRAVVQRVTTTGALVIKLPRATPLANRPAAQQRQERQHASTGKAVRFDRIVARRREADDDDHPLLVERPVRDFDENEVPPLE</sequence>
<geneLocation type="mitochondrion" evidence="12"/>
<evidence type="ECO:0000313" key="12">
    <source>
        <dbReference type="EMBL" id="SPQ98408.1"/>
    </source>
</evidence>
<dbReference type="STRING" id="37360.A0A0G4J359"/>
<dbReference type="GO" id="GO:0005929">
    <property type="term" value="C:cilium"/>
    <property type="evidence" value="ECO:0007669"/>
    <property type="project" value="UniProtKB-SubCell"/>
</dbReference>
<evidence type="ECO:0000256" key="8">
    <source>
        <dbReference type="ARBA" id="ARBA00049982"/>
    </source>
</evidence>
<dbReference type="PANTHER" id="PTHR18849:SF0">
    <property type="entry name" value="CILIA- AND FLAGELLA-ASSOCIATED PROTEIN 410-RELATED"/>
    <property type="match status" value="1"/>
</dbReference>
<dbReference type="InterPro" id="IPR056496">
    <property type="entry name" value="CS_DNAAF11_C"/>
</dbReference>
<protein>
    <recommendedName>
        <fullName evidence="10">Dynein axonemal assembly factor 11-like CS domain-containing protein</fullName>
    </recommendedName>
</protein>
<dbReference type="SUPFAM" id="SSF52058">
    <property type="entry name" value="L domain-like"/>
    <property type="match status" value="1"/>
</dbReference>
<feature type="domain" description="Dynein axonemal assembly factor 11-like CS" evidence="10">
    <location>
        <begin position="246"/>
        <end position="330"/>
    </location>
</feature>
<feature type="region of interest" description="Disordered" evidence="9">
    <location>
        <begin position="335"/>
        <end position="355"/>
    </location>
</feature>
<keyword evidence="12" id="KW-0496">Mitochondrion</keyword>
<name>A0A0G4J359_PLABS</name>
<keyword evidence="7" id="KW-0966">Cell projection</keyword>
<dbReference type="SMART" id="SM00365">
    <property type="entry name" value="LRR_SD22"/>
    <property type="match status" value="2"/>
</dbReference>
<dbReference type="InterPro" id="IPR032675">
    <property type="entry name" value="LRR_dom_sf"/>
</dbReference>
<evidence type="ECO:0000256" key="7">
    <source>
        <dbReference type="ARBA" id="ARBA00023273"/>
    </source>
</evidence>
<feature type="compositionally biased region" description="Basic and acidic residues" evidence="9">
    <location>
        <begin position="371"/>
        <end position="383"/>
    </location>
</feature>
<evidence type="ECO:0000256" key="3">
    <source>
        <dbReference type="ARBA" id="ARBA00022490"/>
    </source>
</evidence>
<evidence type="ECO:0000313" key="14">
    <source>
        <dbReference type="Proteomes" id="UP000290189"/>
    </source>
</evidence>
<dbReference type="Pfam" id="PF14580">
    <property type="entry name" value="LRR_9"/>
    <property type="match status" value="1"/>
</dbReference>
<feature type="region of interest" description="Disordered" evidence="9">
    <location>
        <begin position="204"/>
        <end position="252"/>
    </location>
</feature>
<dbReference type="InterPro" id="IPR001611">
    <property type="entry name" value="Leu-rich_rpt"/>
</dbReference>
<keyword evidence="13" id="KW-1185">Reference proteome</keyword>
<keyword evidence="4" id="KW-0433">Leucine-rich repeat</keyword>
<evidence type="ECO:0000256" key="4">
    <source>
        <dbReference type="ARBA" id="ARBA00022614"/>
    </source>
</evidence>
<evidence type="ECO:0000256" key="2">
    <source>
        <dbReference type="ARBA" id="ARBA00004496"/>
    </source>
</evidence>
<dbReference type="GO" id="GO:0005737">
    <property type="term" value="C:cytoplasm"/>
    <property type="evidence" value="ECO:0007669"/>
    <property type="project" value="UniProtKB-SubCell"/>
</dbReference>
<feature type="compositionally biased region" description="Basic and acidic residues" evidence="9">
    <location>
        <begin position="204"/>
        <end position="219"/>
    </location>
</feature>
<reference evidence="11 13" key="1">
    <citation type="submission" date="2015-02" db="EMBL/GenBank/DDBJ databases">
        <authorList>
            <person name="Chooi Y.-H."/>
        </authorList>
    </citation>
    <scope>NUCLEOTIDE SEQUENCE [LARGE SCALE GENOMIC DNA]</scope>
    <source>
        <strain evidence="11">E3</strain>
    </source>
</reference>
<dbReference type="OrthoDB" id="10250990at2759"/>
<keyword evidence="3" id="KW-0963">Cytoplasm</keyword>